<dbReference type="Proteomes" id="UP000003803">
    <property type="component" value="Unassembled WGS sequence"/>
</dbReference>
<evidence type="ECO:0000313" key="1">
    <source>
        <dbReference type="EMBL" id="EDS09307.1"/>
    </source>
</evidence>
<dbReference type="EMBL" id="ABGD02000030">
    <property type="protein sequence ID" value="EDS09307.1"/>
    <property type="molecule type" value="Genomic_DNA"/>
</dbReference>
<proteinExistence type="predicted"/>
<organism evidence="1 2">
    <name type="scientific">Anaerotruncus colihominis DSM 17241</name>
    <dbReference type="NCBI Taxonomy" id="445972"/>
    <lineage>
        <taxon>Bacteria</taxon>
        <taxon>Bacillati</taxon>
        <taxon>Bacillota</taxon>
        <taxon>Clostridia</taxon>
        <taxon>Eubacteriales</taxon>
        <taxon>Oscillospiraceae</taxon>
        <taxon>Anaerotruncus</taxon>
    </lineage>
</organism>
<dbReference type="HOGENOM" id="CLU_3228800_0_0_9"/>
<protein>
    <submittedName>
        <fullName evidence="1">Uncharacterized protein</fullName>
    </submittedName>
</protein>
<reference evidence="1" key="1">
    <citation type="submission" date="2007-11" db="EMBL/GenBank/DDBJ databases">
        <authorList>
            <person name="Fulton L."/>
            <person name="Clifton S."/>
            <person name="Fulton B."/>
            <person name="Xu J."/>
            <person name="Minx P."/>
            <person name="Pepin K.H."/>
            <person name="Johnson M."/>
            <person name="Thiruvilangam P."/>
            <person name="Bhonagiri V."/>
            <person name="Nash W.E."/>
            <person name="Mardis E.R."/>
            <person name="Wilson R.K."/>
        </authorList>
    </citation>
    <scope>NUCLEOTIDE SEQUENCE [LARGE SCALE GENOMIC DNA]</scope>
    <source>
        <strain evidence="1">DSM 17241</strain>
    </source>
</reference>
<accession>B0PH59</accession>
<dbReference type="AlphaFoldDB" id="B0PH59"/>
<sequence length="43" mass="5205">MFFVLKYIHILYYKEYIIQIISSFSVKSNSTGRKAARIRRIFC</sequence>
<evidence type="ECO:0000313" key="2">
    <source>
        <dbReference type="Proteomes" id="UP000003803"/>
    </source>
</evidence>
<name>B0PH59_9FIRM</name>
<comment type="caution">
    <text evidence="1">The sequence shown here is derived from an EMBL/GenBank/DDBJ whole genome shotgun (WGS) entry which is preliminary data.</text>
</comment>
<gene>
    <name evidence="1" type="ORF">ANACOL_04081</name>
</gene>
<keyword evidence="2" id="KW-1185">Reference proteome</keyword>
<reference evidence="1" key="2">
    <citation type="submission" date="2013-09" db="EMBL/GenBank/DDBJ databases">
        <title>Draft genome sequence of Anaerotruncus colihominis(DSM 17241).</title>
        <authorList>
            <person name="Sudarsanam P."/>
            <person name="Ley R."/>
            <person name="Guruge J."/>
            <person name="Turnbaugh P.J."/>
            <person name="Mahowald M."/>
            <person name="Liep D."/>
            <person name="Gordon J."/>
        </authorList>
    </citation>
    <scope>NUCLEOTIDE SEQUENCE</scope>
    <source>
        <strain evidence="1">DSM 17241</strain>
    </source>
</reference>